<dbReference type="STRING" id="200324.A0A2N5T0Z5"/>
<reference evidence="1 3" key="1">
    <citation type="submission" date="2017-11" db="EMBL/GenBank/DDBJ databases">
        <title>De novo assembly and phasing of dikaryotic genomes from two isolates of Puccinia coronata f. sp. avenae, the causal agent of oat crown rust.</title>
        <authorList>
            <person name="Miller M.E."/>
            <person name="Zhang Y."/>
            <person name="Omidvar V."/>
            <person name="Sperschneider J."/>
            <person name="Schwessinger B."/>
            <person name="Raley C."/>
            <person name="Palmer J.M."/>
            <person name="Garnica D."/>
            <person name="Upadhyaya N."/>
            <person name="Rathjen J."/>
            <person name="Taylor J.M."/>
            <person name="Park R.F."/>
            <person name="Dodds P.N."/>
            <person name="Hirsch C.D."/>
            <person name="Kianian S.F."/>
            <person name="Figueroa M."/>
        </authorList>
    </citation>
    <scope>NUCLEOTIDE SEQUENCE [LARGE SCALE GENOMIC DNA]</scope>
    <source>
        <strain evidence="1">12NC29</strain>
    </source>
</reference>
<evidence type="ECO:0000313" key="2">
    <source>
        <dbReference type="EMBL" id="PLW48805.1"/>
    </source>
</evidence>
<proteinExistence type="predicted"/>
<evidence type="ECO:0000313" key="3">
    <source>
        <dbReference type="Proteomes" id="UP000235388"/>
    </source>
</evidence>
<dbReference type="AlphaFoldDB" id="A0A2N5T0Z5"/>
<evidence type="ECO:0000313" key="1">
    <source>
        <dbReference type="EMBL" id="PLW19162.1"/>
    </source>
</evidence>
<name>A0A2N5T0Z5_9BASI</name>
<accession>A0A2N5T0Z5</accession>
<dbReference type="EMBL" id="PGCJ01000100">
    <property type="protein sequence ID" value="PLW48805.1"/>
    <property type="molecule type" value="Genomic_DNA"/>
</dbReference>
<protein>
    <submittedName>
        <fullName evidence="1">Uncharacterized protein</fullName>
    </submittedName>
</protein>
<organism evidence="1 3">
    <name type="scientific">Puccinia coronata f. sp. avenae</name>
    <dbReference type="NCBI Taxonomy" id="200324"/>
    <lineage>
        <taxon>Eukaryota</taxon>
        <taxon>Fungi</taxon>
        <taxon>Dikarya</taxon>
        <taxon>Basidiomycota</taxon>
        <taxon>Pucciniomycotina</taxon>
        <taxon>Pucciniomycetes</taxon>
        <taxon>Pucciniales</taxon>
        <taxon>Pucciniaceae</taxon>
        <taxon>Puccinia</taxon>
    </lineage>
</organism>
<dbReference type="Proteomes" id="UP000235388">
    <property type="component" value="Unassembled WGS sequence"/>
</dbReference>
<sequence>MPFPPFHPYTRRSMSNGDVAYSNRFFYLRVPPRQVSPPVISNDNIRVDNLEPGCANAPIEIFDGSSDETASTDCIDPSLRRDSLDLGARIPTPGPFNHSTPPVVQTAPPGLVPTQPAAPVETDIPVPALNKPGAPPGYAAVSAPRPFLYPLELILPLLLYSLNPRLT</sequence>
<dbReference type="EMBL" id="PGCJ01000818">
    <property type="protein sequence ID" value="PLW19162.1"/>
    <property type="molecule type" value="Genomic_DNA"/>
</dbReference>
<gene>
    <name evidence="2" type="ORF">PCANC_13725</name>
    <name evidence="1" type="ORF">PCANC_16148</name>
</gene>
<keyword evidence="3" id="KW-1185">Reference proteome</keyword>
<comment type="caution">
    <text evidence="1">The sequence shown here is derived from an EMBL/GenBank/DDBJ whole genome shotgun (WGS) entry which is preliminary data.</text>
</comment>